<dbReference type="RefSeq" id="WP_103240015.1">
    <property type="nucleotide sequence ID" value="NZ_CANRXC010000005.1"/>
</dbReference>
<sequence length="282" mass="32171">MGIFSGLKNLGLGNMEGLNLFEEPKKEESRSKPAPVAPPKPQEKDLIYDRSFVCPVCDSSFTAKIMKTSKARMLGSDQDLRARYENIDAAKYEVVMCPVCAYAALIRYFTNVTSAQAKLIKEKISQTVHLTAYDEETYSYEQAMERYKLALVNAVVKRAKTSEKAYICLRNAWLLRGYGESLREKENPDTKLIEDLEKQENEFLENAYRGFTEARQSEMFPICGMNTITIDYLLSVLAIRFKEYDVATKLLSTVITSSGANARIKDKAREMKEQILREQSRK</sequence>
<organism evidence="2 3">
    <name type="scientific">Acetatifactor muris</name>
    <dbReference type="NCBI Taxonomy" id="879566"/>
    <lineage>
        <taxon>Bacteria</taxon>
        <taxon>Bacillati</taxon>
        <taxon>Bacillota</taxon>
        <taxon>Clostridia</taxon>
        <taxon>Lachnospirales</taxon>
        <taxon>Lachnospiraceae</taxon>
        <taxon>Acetatifactor</taxon>
    </lineage>
</organism>
<dbReference type="Proteomes" id="UP000236311">
    <property type="component" value="Unassembled WGS sequence"/>
</dbReference>
<dbReference type="AlphaFoldDB" id="A0A2K4ZHC6"/>
<accession>A0A2K4ZHC6</accession>
<evidence type="ECO:0000313" key="2">
    <source>
        <dbReference type="EMBL" id="SOY29865.1"/>
    </source>
</evidence>
<evidence type="ECO:0000256" key="1">
    <source>
        <dbReference type="SAM" id="MobiDB-lite"/>
    </source>
</evidence>
<protein>
    <recommendedName>
        <fullName evidence="4">DUF2225 domain-containing protein</fullName>
    </recommendedName>
</protein>
<dbReference type="OrthoDB" id="9780343at2"/>
<feature type="region of interest" description="Disordered" evidence="1">
    <location>
        <begin position="23"/>
        <end position="42"/>
    </location>
</feature>
<keyword evidence="3" id="KW-1185">Reference proteome</keyword>
<dbReference type="EMBL" id="OFSM01000012">
    <property type="protein sequence ID" value="SOY29865.1"/>
    <property type="molecule type" value="Genomic_DNA"/>
</dbReference>
<dbReference type="InterPro" id="IPR018708">
    <property type="entry name" value="DUF2225"/>
</dbReference>
<name>A0A2K4ZHC6_9FIRM</name>
<proteinExistence type="predicted"/>
<evidence type="ECO:0008006" key="4">
    <source>
        <dbReference type="Google" id="ProtNLM"/>
    </source>
</evidence>
<gene>
    <name evidence="2" type="ORF">AMURIS_02586</name>
</gene>
<reference evidence="2 3" key="1">
    <citation type="submission" date="2018-01" db="EMBL/GenBank/DDBJ databases">
        <authorList>
            <person name="Gaut B.S."/>
            <person name="Morton B.R."/>
            <person name="Clegg M.T."/>
            <person name="Duvall M.R."/>
        </authorList>
    </citation>
    <scope>NUCLEOTIDE SEQUENCE [LARGE SCALE GENOMIC DNA]</scope>
    <source>
        <strain evidence="2">GP69</strain>
    </source>
</reference>
<evidence type="ECO:0000313" key="3">
    <source>
        <dbReference type="Proteomes" id="UP000236311"/>
    </source>
</evidence>
<dbReference type="Pfam" id="PF09986">
    <property type="entry name" value="DUF2225"/>
    <property type="match status" value="1"/>
</dbReference>